<dbReference type="AlphaFoldDB" id="A0A0F8YBU0"/>
<name>A0A0F8YBU0_9ZZZZ</name>
<accession>A0A0F8YBU0</accession>
<evidence type="ECO:0008006" key="2">
    <source>
        <dbReference type="Google" id="ProtNLM"/>
    </source>
</evidence>
<dbReference type="EMBL" id="LAZR01067430">
    <property type="protein sequence ID" value="KKK51599.1"/>
    <property type="molecule type" value="Genomic_DNA"/>
</dbReference>
<organism evidence="1">
    <name type="scientific">marine sediment metagenome</name>
    <dbReference type="NCBI Taxonomy" id="412755"/>
    <lineage>
        <taxon>unclassified sequences</taxon>
        <taxon>metagenomes</taxon>
        <taxon>ecological metagenomes</taxon>
    </lineage>
</organism>
<proteinExistence type="predicted"/>
<comment type="caution">
    <text evidence="1">The sequence shown here is derived from an EMBL/GenBank/DDBJ whole genome shotgun (WGS) entry which is preliminary data.</text>
</comment>
<evidence type="ECO:0000313" key="1">
    <source>
        <dbReference type="EMBL" id="KKK51599.1"/>
    </source>
</evidence>
<sequence>MQKFKRVTLSLDEETKQILDWFNDYTEFSKSELIRYMLLYFKENKSELYNIIHAQV</sequence>
<protein>
    <recommendedName>
        <fullName evidence="2">Ribbon-helix-helix protein CopG domain-containing protein</fullName>
    </recommendedName>
</protein>
<gene>
    <name evidence="1" type="ORF">LCGC14_3113340</name>
</gene>
<reference evidence="1" key="1">
    <citation type="journal article" date="2015" name="Nature">
        <title>Complex archaea that bridge the gap between prokaryotes and eukaryotes.</title>
        <authorList>
            <person name="Spang A."/>
            <person name="Saw J.H."/>
            <person name="Jorgensen S.L."/>
            <person name="Zaremba-Niedzwiedzka K."/>
            <person name="Martijn J."/>
            <person name="Lind A.E."/>
            <person name="van Eijk R."/>
            <person name="Schleper C."/>
            <person name="Guy L."/>
            <person name="Ettema T.J."/>
        </authorList>
    </citation>
    <scope>NUCLEOTIDE SEQUENCE</scope>
</reference>